<keyword evidence="4 7" id="KW-0812">Transmembrane</keyword>
<keyword evidence="3" id="KW-1003">Cell membrane</keyword>
<feature type="transmembrane region" description="Helical" evidence="7">
    <location>
        <begin position="7"/>
        <end position="29"/>
    </location>
</feature>
<dbReference type="EMBL" id="FOYZ01000019">
    <property type="protein sequence ID" value="SFS05157.1"/>
    <property type="molecule type" value="Genomic_DNA"/>
</dbReference>
<evidence type="ECO:0000256" key="1">
    <source>
        <dbReference type="ARBA" id="ARBA00004651"/>
    </source>
</evidence>
<name>A0A1I6LNQ6_9FIRM</name>
<organism evidence="8 9">
    <name type="scientific">Anaeromicropila populeti</name>
    <dbReference type="NCBI Taxonomy" id="37658"/>
    <lineage>
        <taxon>Bacteria</taxon>
        <taxon>Bacillati</taxon>
        <taxon>Bacillota</taxon>
        <taxon>Clostridia</taxon>
        <taxon>Lachnospirales</taxon>
        <taxon>Lachnospiraceae</taxon>
        <taxon>Anaeromicropila</taxon>
    </lineage>
</organism>
<dbReference type="Proteomes" id="UP000199659">
    <property type="component" value="Unassembled WGS sequence"/>
</dbReference>
<dbReference type="GO" id="GO:0015109">
    <property type="term" value="F:chromate transmembrane transporter activity"/>
    <property type="evidence" value="ECO:0007669"/>
    <property type="project" value="InterPro"/>
</dbReference>
<protein>
    <submittedName>
        <fullName evidence="8">Chromate transporter</fullName>
    </submittedName>
</protein>
<keyword evidence="6 7" id="KW-0472">Membrane</keyword>
<evidence type="ECO:0000313" key="9">
    <source>
        <dbReference type="Proteomes" id="UP000199659"/>
    </source>
</evidence>
<comment type="similarity">
    <text evidence="2">Belongs to the chromate ion transporter (CHR) (TC 2.A.51) family.</text>
</comment>
<dbReference type="PANTHER" id="PTHR43663">
    <property type="entry name" value="CHROMATE TRANSPORT PROTEIN-RELATED"/>
    <property type="match status" value="1"/>
</dbReference>
<comment type="subcellular location">
    <subcellularLocation>
        <location evidence="1">Cell membrane</location>
        <topology evidence="1">Multi-pass membrane protein</topology>
    </subcellularLocation>
</comment>
<gene>
    <name evidence="8" type="ORF">SAMN05661086_03451</name>
</gene>
<dbReference type="STRING" id="37658.SAMN05661086_03451"/>
<dbReference type="InterPro" id="IPR003370">
    <property type="entry name" value="Chromate_transpt"/>
</dbReference>
<dbReference type="Pfam" id="PF02417">
    <property type="entry name" value="Chromate_transp"/>
    <property type="match status" value="1"/>
</dbReference>
<keyword evidence="9" id="KW-1185">Reference proteome</keyword>
<evidence type="ECO:0000256" key="5">
    <source>
        <dbReference type="ARBA" id="ARBA00022989"/>
    </source>
</evidence>
<sequence length="188" mass="20306">MKKYFQLCLTFIKIGLFSFGGGYAMIPLIEKEIVEKNNWIKRDDLLDMIAISESTPGPIAVNLATFIGFQCGGLPGGILATLSVALPSFIIILVLSSILRTSESLKTVQYAFIGIRAGILALILKALISMYQSCPKTTFSYFVIAAAFFAKIIFPALSAIYIIISCGLAGTIHTLLLRNKCIKGGTGQ</sequence>
<evidence type="ECO:0000256" key="4">
    <source>
        <dbReference type="ARBA" id="ARBA00022692"/>
    </source>
</evidence>
<dbReference type="RefSeq" id="WP_092563719.1">
    <property type="nucleotide sequence ID" value="NZ_FOYZ01000019.1"/>
</dbReference>
<dbReference type="AlphaFoldDB" id="A0A1I6LNQ6"/>
<evidence type="ECO:0000256" key="3">
    <source>
        <dbReference type="ARBA" id="ARBA00022475"/>
    </source>
</evidence>
<proteinExistence type="inferred from homology"/>
<evidence type="ECO:0000256" key="6">
    <source>
        <dbReference type="ARBA" id="ARBA00023136"/>
    </source>
</evidence>
<evidence type="ECO:0000256" key="7">
    <source>
        <dbReference type="SAM" id="Phobius"/>
    </source>
</evidence>
<feature type="transmembrane region" description="Helical" evidence="7">
    <location>
        <begin position="78"/>
        <end position="98"/>
    </location>
</feature>
<dbReference type="GO" id="GO:0005886">
    <property type="term" value="C:plasma membrane"/>
    <property type="evidence" value="ECO:0007669"/>
    <property type="project" value="UniProtKB-SubCell"/>
</dbReference>
<dbReference type="InterPro" id="IPR052518">
    <property type="entry name" value="CHR_Transporter"/>
</dbReference>
<accession>A0A1I6LNQ6</accession>
<feature type="transmembrane region" description="Helical" evidence="7">
    <location>
        <begin position="110"/>
        <end position="128"/>
    </location>
</feature>
<dbReference type="OrthoDB" id="9788907at2"/>
<feature type="transmembrane region" description="Helical" evidence="7">
    <location>
        <begin position="140"/>
        <end position="170"/>
    </location>
</feature>
<dbReference type="PANTHER" id="PTHR43663:SF1">
    <property type="entry name" value="CHROMATE TRANSPORTER"/>
    <property type="match status" value="1"/>
</dbReference>
<reference evidence="8 9" key="1">
    <citation type="submission" date="2016-10" db="EMBL/GenBank/DDBJ databases">
        <authorList>
            <person name="de Groot N.N."/>
        </authorList>
    </citation>
    <scope>NUCLEOTIDE SEQUENCE [LARGE SCALE GENOMIC DNA]</scope>
    <source>
        <strain evidence="8 9">743A</strain>
    </source>
</reference>
<evidence type="ECO:0000313" key="8">
    <source>
        <dbReference type="EMBL" id="SFS05157.1"/>
    </source>
</evidence>
<keyword evidence="5 7" id="KW-1133">Transmembrane helix</keyword>
<evidence type="ECO:0000256" key="2">
    <source>
        <dbReference type="ARBA" id="ARBA00005262"/>
    </source>
</evidence>